<sequence length="80" mass="8403">MSKITVEKYVAGTLENSFGVPLFAVNILAQLLPASASKELAGRGIDLQGILHAKQQGTSYRSSVAVTEEGVEKTVVITVA</sequence>
<protein>
    <submittedName>
        <fullName evidence="1">Uncharacterized protein</fullName>
    </submittedName>
</protein>
<reference evidence="1 2" key="1">
    <citation type="journal article" date="2014" name="Genome Announc.">
        <title>Complete Genome Sequence of Polychlorinated Biphenyl Degrader Comamonas testosteroni TK102 (NBRC 109938).</title>
        <authorList>
            <person name="Fukuda K."/>
            <person name="Hosoyama A."/>
            <person name="Tsuchikane K."/>
            <person name="Ohji S."/>
            <person name="Yamazoe A."/>
            <person name="Fujita N."/>
            <person name="Shintani M."/>
            <person name="Kimbara K."/>
        </authorList>
    </citation>
    <scope>NUCLEOTIDE SEQUENCE [LARGE SCALE GENOMIC DNA]</scope>
    <source>
        <strain evidence="1">TK102</strain>
    </source>
</reference>
<gene>
    <name evidence="1" type="ORF">O987_18430</name>
</gene>
<evidence type="ECO:0000313" key="2">
    <source>
        <dbReference type="Proteomes" id="UP000028782"/>
    </source>
</evidence>
<dbReference type="EMBL" id="CP006704">
    <property type="protein sequence ID" value="AIJ47794.1"/>
    <property type="molecule type" value="Genomic_DNA"/>
</dbReference>
<name>A0A076PLP7_COMTE</name>
<dbReference type="AlphaFoldDB" id="A0A076PLP7"/>
<dbReference type="RefSeq" id="WP_043373825.1">
    <property type="nucleotide sequence ID" value="NZ_CP006704.1"/>
</dbReference>
<dbReference type="KEGG" id="ctes:O987_18430"/>
<organism evidence="1 2">
    <name type="scientific">Comamonas testosteroni TK102</name>
    <dbReference type="NCBI Taxonomy" id="1392005"/>
    <lineage>
        <taxon>Bacteria</taxon>
        <taxon>Pseudomonadati</taxon>
        <taxon>Pseudomonadota</taxon>
        <taxon>Betaproteobacteria</taxon>
        <taxon>Burkholderiales</taxon>
        <taxon>Comamonadaceae</taxon>
        <taxon>Comamonas</taxon>
    </lineage>
</organism>
<proteinExistence type="predicted"/>
<accession>A0A076PLP7</accession>
<dbReference type="HOGENOM" id="CLU_2581652_0_0_4"/>
<dbReference type="Proteomes" id="UP000028782">
    <property type="component" value="Chromosome"/>
</dbReference>
<evidence type="ECO:0000313" key="1">
    <source>
        <dbReference type="EMBL" id="AIJ47794.1"/>
    </source>
</evidence>